<organism evidence="1 2">
    <name type="scientific">Ditylenchus destructor</name>
    <dbReference type="NCBI Taxonomy" id="166010"/>
    <lineage>
        <taxon>Eukaryota</taxon>
        <taxon>Metazoa</taxon>
        <taxon>Ecdysozoa</taxon>
        <taxon>Nematoda</taxon>
        <taxon>Chromadorea</taxon>
        <taxon>Rhabditida</taxon>
        <taxon>Tylenchina</taxon>
        <taxon>Tylenchomorpha</taxon>
        <taxon>Sphaerularioidea</taxon>
        <taxon>Anguinidae</taxon>
        <taxon>Anguininae</taxon>
        <taxon>Ditylenchus</taxon>
    </lineage>
</organism>
<accession>A0AAD4N766</accession>
<sequence length="161" mass="18250">MRSDPACDTSIASSRRDKTIGTGLADKDRFCRDLWLPEIRKILDLGRGQLSNMRSDPACDTSIASYRRDKTIGTGLADKDRFCRDLWLPEIRKILDDQGRSQAAKPRGQSYGYSNPNPLPVYYCEIIIANAMLLKLAFFQFQFSSEELRIVSASFCKNNNV</sequence>
<name>A0AAD4N766_9BILA</name>
<comment type="caution">
    <text evidence="1">The sequence shown here is derived from an EMBL/GenBank/DDBJ whole genome shotgun (WGS) entry which is preliminary data.</text>
</comment>
<dbReference type="Proteomes" id="UP001201812">
    <property type="component" value="Unassembled WGS sequence"/>
</dbReference>
<dbReference type="AlphaFoldDB" id="A0AAD4N766"/>
<evidence type="ECO:0000313" key="2">
    <source>
        <dbReference type="Proteomes" id="UP001201812"/>
    </source>
</evidence>
<proteinExistence type="predicted"/>
<protein>
    <submittedName>
        <fullName evidence="1">Uncharacterized protein</fullName>
    </submittedName>
</protein>
<dbReference type="EMBL" id="JAKKPZ010000015">
    <property type="protein sequence ID" value="KAI1713603.1"/>
    <property type="molecule type" value="Genomic_DNA"/>
</dbReference>
<gene>
    <name evidence="1" type="ORF">DdX_09123</name>
</gene>
<evidence type="ECO:0000313" key="1">
    <source>
        <dbReference type="EMBL" id="KAI1713603.1"/>
    </source>
</evidence>
<reference evidence="1" key="1">
    <citation type="submission" date="2022-01" db="EMBL/GenBank/DDBJ databases">
        <title>Genome Sequence Resource for Two Populations of Ditylenchus destructor, the Migratory Endoparasitic Phytonematode.</title>
        <authorList>
            <person name="Zhang H."/>
            <person name="Lin R."/>
            <person name="Xie B."/>
        </authorList>
    </citation>
    <scope>NUCLEOTIDE SEQUENCE</scope>
    <source>
        <strain evidence="1">BazhouSP</strain>
    </source>
</reference>
<keyword evidence="2" id="KW-1185">Reference proteome</keyword>